<dbReference type="EMBL" id="RBZM01000006">
    <property type="protein sequence ID" value="RKP52983.1"/>
    <property type="molecule type" value="Genomic_DNA"/>
</dbReference>
<name>A0A494XZL5_9BACL</name>
<evidence type="ECO:0000313" key="2">
    <source>
        <dbReference type="EMBL" id="RKP52983.1"/>
    </source>
</evidence>
<organism evidence="2 3">
    <name type="scientific">Cohnella endophytica</name>
    <dbReference type="NCBI Taxonomy" id="2419778"/>
    <lineage>
        <taxon>Bacteria</taxon>
        <taxon>Bacillati</taxon>
        <taxon>Bacillota</taxon>
        <taxon>Bacilli</taxon>
        <taxon>Bacillales</taxon>
        <taxon>Paenibacillaceae</taxon>
        <taxon>Cohnella</taxon>
    </lineage>
</organism>
<evidence type="ECO:0000313" key="3">
    <source>
        <dbReference type="Proteomes" id="UP000282076"/>
    </source>
</evidence>
<proteinExistence type="predicted"/>
<feature type="region of interest" description="Disordered" evidence="1">
    <location>
        <begin position="63"/>
        <end position="99"/>
    </location>
</feature>
<reference evidence="2 3" key="1">
    <citation type="submission" date="2018-10" db="EMBL/GenBank/DDBJ databases">
        <title>Cohnella sp. M2MS4P-1, whole genome shotgun sequence.</title>
        <authorList>
            <person name="Tuo L."/>
        </authorList>
    </citation>
    <scope>NUCLEOTIDE SEQUENCE [LARGE SCALE GENOMIC DNA]</scope>
    <source>
        <strain evidence="2 3">M2MS4P-1</strain>
    </source>
</reference>
<keyword evidence="3" id="KW-1185">Reference proteome</keyword>
<gene>
    <name evidence="2" type="ORF">D7Z26_14660</name>
</gene>
<dbReference type="Proteomes" id="UP000282076">
    <property type="component" value="Unassembled WGS sequence"/>
</dbReference>
<evidence type="ECO:0000256" key="1">
    <source>
        <dbReference type="SAM" id="MobiDB-lite"/>
    </source>
</evidence>
<protein>
    <submittedName>
        <fullName evidence="2">Uncharacterized protein</fullName>
    </submittedName>
</protein>
<comment type="caution">
    <text evidence="2">The sequence shown here is derived from an EMBL/GenBank/DDBJ whole genome shotgun (WGS) entry which is preliminary data.</text>
</comment>
<dbReference type="AlphaFoldDB" id="A0A494XZL5"/>
<sequence>MCNIFYYSDTIPMIKSKAINTITLPPIEIPVIENPFFGLFRIETNPNINAKIEMRKLKSTTDPAAALVSPGKAETTKSKKKNAPPIIPNTNEAVANPVL</sequence>
<accession>A0A494XZL5</accession>